<dbReference type="OrthoDB" id="502821at2"/>
<dbReference type="Proteomes" id="UP000184226">
    <property type="component" value="Unassembled WGS sequence"/>
</dbReference>
<feature type="domain" description="SMP-30/Gluconolactonase/LRE-like region" evidence="1">
    <location>
        <begin position="46"/>
        <end position="289"/>
    </location>
</feature>
<dbReference type="InterPro" id="IPR051262">
    <property type="entry name" value="SMP-30/CGR1_Lactonase"/>
</dbReference>
<dbReference type="Gene3D" id="2.120.10.30">
    <property type="entry name" value="TolB, C-terminal domain"/>
    <property type="match status" value="1"/>
</dbReference>
<dbReference type="SUPFAM" id="SSF63829">
    <property type="entry name" value="Calcium-dependent phosphotriesterase"/>
    <property type="match status" value="1"/>
</dbReference>
<name>A0A1M6B000_9BURK</name>
<dbReference type="PANTHER" id="PTHR47572">
    <property type="entry name" value="LIPOPROTEIN-RELATED"/>
    <property type="match status" value="1"/>
</dbReference>
<evidence type="ECO:0000259" key="1">
    <source>
        <dbReference type="Pfam" id="PF08450"/>
    </source>
</evidence>
<organism evidence="2 3">
    <name type="scientific">Pollutimonas bauzanensis</name>
    <dbReference type="NCBI Taxonomy" id="658167"/>
    <lineage>
        <taxon>Bacteria</taxon>
        <taxon>Pseudomonadati</taxon>
        <taxon>Pseudomonadota</taxon>
        <taxon>Betaproteobacteria</taxon>
        <taxon>Burkholderiales</taxon>
        <taxon>Alcaligenaceae</taxon>
        <taxon>Pollutimonas</taxon>
    </lineage>
</organism>
<protein>
    <submittedName>
        <fullName evidence="2">Gluconolactonase</fullName>
    </submittedName>
</protein>
<dbReference type="RefSeq" id="WP_073109898.1">
    <property type="nucleotide sequence ID" value="NZ_FQXE01000023.1"/>
</dbReference>
<dbReference type="InterPro" id="IPR013658">
    <property type="entry name" value="SGL"/>
</dbReference>
<dbReference type="AlphaFoldDB" id="A0A1M6B000"/>
<keyword evidence="3" id="KW-1185">Reference proteome</keyword>
<dbReference type="STRING" id="658167.SAMN04488135_12367"/>
<accession>A0A1M6B000</accession>
<gene>
    <name evidence="2" type="ORF">SAMN04488135_12367</name>
</gene>
<reference evidence="2 3" key="1">
    <citation type="submission" date="2016-11" db="EMBL/GenBank/DDBJ databases">
        <authorList>
            <person name="Jaros S."/>
            <person name="Januszkiewicz K."/>
            <person name="Wedrychowicz H."/>
        </authorList>
    </citation>
    <scope>NUCLEOTIDE SEQUENCE [LARGE SCALE GENOMIC DNA]</scope>
    <source>
        <strain evidence="2 3">CGMCC 1.10190</strain>
    </source>
</reference>
<dbReference type="InterPro" id="IPR011042">
    <property type="entry name" value="6-blade_b-propeller_TolB-like"/>
</dbReference>
<sequence>MTLHLAPPRQLGTTVFATLPDRYRKNQTNEWSDANQGGKAADSFLEGPVCDAAGNLFVADIPFGRIFRIDRHGEWSLLVEYDGWPNGLAMKEDGTLLICDYRKGLLSLDPGKPEIIPVLARRHSESFKGLNDLCIARDGTVYFTDQGQTGMHDPTGRVFRLAGDGRLDCLLSNMPSPNGIALSQDEKTLFVAATRANSVWRVPLMPDGSVAKVGVFCNTFGPGGPDGLCLDESDNLMVAHVGLGHIFVFSPRGELTHALASATGANTTNIALGPARGGGSPRLLYITEAQSGTVLAAPWPGN</sequence>
<evidence type="ECO:0000313" key="3">
    <source>
        <dbReference type="Proteomes" id="UP000184226"/>
    </source>
</evidence>
<dbReference type="Pfam" id="PF08450">
    <property type="entry name" value="SGL"/>
    <property type="match status" value="1"/>
</dbReference>
<evidence type="ECO:0000313" key="2">
    <source>
        <dbReference type="EMBL" id="SHI42050.1"/>
    </source>
</evidence>
<proteinExistence type="predicted"/>
<dbReference type="EMBL" id="FQXE01000023">
    <property type="protein sequence ID" value="SHI42050.1"/>
    <property type="molecule type" value="Genomic_DNA"/>
</dbReference>
<dbReference type="PANTHER" id="PTHR47572:SF5">
    <property type="entry name" value="BLR2277 PROTEIN"/>
    <property type="match status" value="1"/>
</dbReference>